<dbReference type="InterPro" id="IPR002913">
    <property type="entry name" value="START_lipid-bd_dom"/>
</dbReference>
<protein>
    <recommendedName>
        <fullName evidence="2">START domain-containing protein</fullName>
    </recommendedName>
</protein>
<feature type="region of interest" description="Disordered" evidence="1">
    <location>
        <begin position="260"/>
        <end position="330"/>
    </location>
</feature>
<dbReference type="GO" id="GO:0005737">
    <property type="term" value="C:cytoplasm"/>
    <property type="evidence" value="ECO:0007669"/>
    <property type="project" value="UniProtKB-ARBA"/>
</dbReference>
<dbReference type="GO" id="GO:0008289">
    <property type="term" value="F:lipid binding"/>
    <property type="evidence" value="ECO:0007669"/>
    <property type="project" value="InterPro"/>
</dbReference>
<proteinExistence type="predicted"/>
<dbReference type="PROSITE" id="PS50848">
    <property type="entry name" value="START"/>
    <property type="match status" value="1"/>
</dbReference>
<evidence type="ECO:0000259" key="2">
    <source>
        <dbReference type="PROSITE" id="PS50848"/>
    </source>
</evidence>
<dbReference type="Gene3D" id="3.30.530.20">
    <property type="match status" value="1"/>
</dbReference>
<dbReference type="PANTHER" id="PTHR19308">
    <property type="entry name" value="PHOSPHATIDYLCHOLINE TRANSFER PROTEIN"/>
    <property type="match status" value="1"/>
</dbReference>
<dbReference type="InterPro" id="IPR051213">
    <property type="entry name" value="START_lipid_transfer"/>
</dbReference>
<accession>A0A7S1ALX7</accession>
<feature type="domain" description="START" evidence="2">
    <location>
        <begin position="39"/>
        <end position="242"/>
    </location>
</feature>
<dbReference type="PANTHER" id="PTHR19308:SF39">
    <property type="entry name" value="PHOSPHATIDYLCHOLINE TRANSFER PROTEIN"/>
    <property type="match status" value="1"/>
</dbReference>
<feature type="compositionally biased region" description="Polar residues" evidence="1">
    <location>
        <begin position="292"/>
        <end position="303"/>
    </location>
</feature>
<dbReference type="InterPro" id="IPR023393">
    <property type="entry name" value="START-like_dom_sf"/>
</dbReference>
<feature type="compositionally biased region" description="Acidic residues" evidence="1">
    <location>
        <begin position="262"/>
        <end position="275"/>
    </location>
</feature>
<evidence type="ECO:0000256" key="1">
    <source>
        <dbReference type="SAM" id="MobiDB-lite"/>
    </source>
</evidence>
<reference evidence="3" key="1">
    <citation type="submission" date="2021-01" db="EMBL/GenBank/DDBJ databases">
        <authorList>
            <person name="Corre E."/>
            <person name="Pelletier E."/>
            <person name="Niang G."/>
            <person name="Scheremetjew M."/>
            <person name="Finn R."/>
            <person name="Kale V."/>
            <person name="Holt S."/>
            <person name="Cochrane G."/>
            <person name="Meng A."/>
            <person name="Brown T."/>
            <person name="Cohen L."/>
        </authorList>
    </citation>
    <scope>NUCLEOTIDE SEQUENCE</scope>
</reference>
<dbReference type="EMBL" id="HBFQ01046212">
    <property type="protein sequence ID" value="CAD8858533.1"/>
    <property type="molecule type" value="Transcribed_RNA"/>
</dbReference>
<dbReference type="Pfam" id="PF01852">
    <property type="entry name" value="START"/>
    <property type="match status" value="1"/>
</dbReference>
<feature type="compositionally biased region" description="Basic and acidic residues" evidence="1">
    <location>
        <begin position="276"/>
        <end position="291"/>
    </location>
</feature>
<name>A0A7S1ALX7_NOCSC</name>
<dbReference type="SUPFAM" id="SSF55961">
    <property type="entry name" value="Bet v1-like"/>
    <property type="match status" value="1"/>
</dbReference>
<evidence type="ECO:0000313" key="3">
    <source>
        <dbReference type="EMBL" id="CAD8858533.1"/>
    </source>
</evidence>
<dbReference type="AlphaFoldDB" id="A0A7S1ALX7"/>
<organism evidence="3">
    <name type="scientific">Noctiluca scintillans</name>
    <name type="common">Sea sparkle</name>
    <name type="synonym">Red tide dinoflagellate</name>
    <dbReference type="NCBI Taxonomy" id="2966"/>
    <lineage>
        <taxon>Eukaryota</taxon>
        <taxon>Sar</taxon>
        <taxon>Alveolata</taxon>
        <taxon>Dinophyceae</taxon>
        <taxon>Noctilucales</taxon>
        <taxon>Noctilucaceae</taxon>
        <taxon>Noctiluca</taxon>
    </lineage>
</organism>
<sequence length="378" mass="43158">MAGPVFQGPDAPDVELAEVSGFSYADIRRGTGVFQVTDEAHGWKNMTKYTKDGIECLVYSRTFDKSGKLEFLVRGEIPVPRDMYFSLNADMEYRPEWDNMCVAVTELKGLTEVEGERGRLRRLLHWEVKYPWPFGQRDYVLAQTAHMERDEVGAMTRCIQGCSVSEAEGEALKPSRVNVGRCTNYRSNMTIWEVAEQRCGYAFVFFEDISVSVPSWAISRTMSSTLPATMAAFPVIAKAYPRKRFQMILGRFGPGKGKLTEDDTEFYSASDDETTISERPERSGRRREQSTTERTPFTRSKSGASKRRSDGGHLRLSPTGTQKDPDQENDLEEGILVVSKQERDLLLQILEDMRQKQSSWWWCPCRRRCARSKGRQDL</sequence>
<gene>
    <name evidence="3" type="ORF">NSCI0253_LOCUS32887</name>
</gene>